<evidence type="ECO:0000256" key="1">
    <source>
        <dbReference type="ARBA" id="ARBA00022679"/>
    </source>
</evidence>
<organism evidence="6 7">
    <name type="scientific">Rhizophagus irregularis (strain DAOM 197198w)</name>
    <name type="common">Glomus intraradices</name>
    <dbReference type="NCBI Taxonomy" id="1432141"/>
    <lineage>
        <taxon>Eukaryota</taxon>
        <taxon>Fungi</taxon>
        <taxon>Fungi incertae sedis</taxon>
        <taxon>Mucoromycota</taxon>
        <taxon>Glomeromycotina</taxon>
        <taxon>Glomeromycetes</taxon>
        <taxon>Glomerales</taxon>
        <taxon>Glomeraceae</taxon>
        <taxon>Rhizophagus</taxon>
    </lineage>
</organism>
<comment type="caution">
    <text evidence="6">The sequence shown here is derived from an EMBL/GenBank/DDBJ whole genome shotgun (WGS) entry which is preliminary data.</text>
</comment>
<dbReference type="SUPFAM" id="SSF56112">
    <property type="entry name" value="Protein kinase-like (PK-like)"/>
    <property type="match status" value="1"/>
</dbReference>
<dbReference type="HOGENOM" id="CLU_000288_7_8_1"/>
<proteinExistence type="predicted"/>
<evidence type="ECO:0000313" key="6">
    <source>
        <dbReference type="EMBL" id="EXX76224.1"/>
    </source>
</evidence>
<protein>
    <submittedName>
        <fullName evidence="6">Rad53p</fullName>
    </submittedName>
</protein>
<keyword evidence="2" id="KW-0547">Nucleotide-binding</keyword>
<feature type="domain" description="Protein kinase" evidence="5">
    <location>
        <begin position="1026"/>
        <end position="1309"/>
    </location>
</feature>
<dbReference type="InterPro" id="IPR051681">
    <property type="entry name" value="Ser/Thr_Kinases-Pseudokinases"/>
</dbReference>
<evidence type="ECO:0000259" key="5">
    <source>
        <dbReference type="PROSITE" id="PS50011"/>
    </source>
</evidence>
<dbReference type="InterPro" id="IPR001245">
    <property type="entry name" value="Ser-Thr/Tyr_kinase_cat_dom"/>
</dbReference>
<gene>
    <name evidence="6" type="ORF">RirG_035090</name>
</gene>
<dbReference type="PANTHER" id="PTHR44329">
    <property type="entry name" value="SERINE/THREONINE-PROTEIN KINASE TNNI3K-RELATED"/>
    <property type="match status" value="1"/>
</dbReference>
<accession>A0A015L976</accession>
<keyword evidence="4" id="KW-0067">ATP-binding</keyword>
<dbReference type="GO" id="GO:0005524">
    <property type="term" value="F:ATP binding"/>
    <property type="evidence" value="ECO:0007669"/>
    <property type="project" value="UniProtKB-KW"/>
</dbReference>
<evidence type="ECO:0000256" key="4">
    <source>
        <dbReference type="ARBA" id="ARBA00022840"/>
    </source>
</evidence>
<evidence type="ECO:0000313" key="7">
    <source>
        <dbReference type="Proteomes" id="UP000022910"/>
    </source>
</evidence>
<name>A0A015L976_RHIIW</name>
<dbReference type="InterPro" id="IPR011009">
    <property type="entry name" value="Kinase-like_dom_sf"/>
</dbReference>
<dbReference type="PANTHER" id="PTHR44329:SF288">
    <property type="entry name" value="MITOGEN-ACTIVATED PROTEIN KINASE KINASE KINASE 20"/>
    <property type="match status" value="1"/>
</dbReference>
<dbReference type="Gene3D" id="1.10.510.10">
    <property type="entry name" value="Transferase(Phosphotransferase) domain 1"/>
    <property type="match status" value="1"/>
</dbReference>
<dbReference type="OMA" id="SKEICEW"/>
<reference evidence="6 7" key="1">
    <citation type="submission" date="2014-02" db="EMBL/GenBank/DDBJ databases">
        <title>Single nucleus genome sequencing reveals high similarity among nuclei of an endomycorrhizal fungus.</title>
        <authorList>
            <person name="Lin K."/>
            <person name="Geurts R."/>
            <person name="Zhang Z."/>
            <person name="Limpens E."/>
            <person name="Saunders D.G."/>
            <person name="Mu D."/>
            <person name="Pang E."/>
            <person name="Cao H."/>
            <person name="Cha H."/>
            <person name="Lin T."/>
            <person name="Zhou Q."/>
            <person name="Shang Y."/>
            <person name="Li Y."/>
            <person name="Ivanov S."/>
            <person name="Sharma T."/>
            <person name="Velzen R.V."/>
            <person name="Ruijter N.D."/>
            <person name="Aanen D.K."/>
            <person name="Win J."/>
            <person name="Kamoun S."/>
            <person name="Bisseling T."/>
            <person name="Huang S."/>
        </authorList>
    </citation>
    <scope>NUCLEOTIDE SEQUENCE [LARGE SCALE GENOMIC DNA]</scope>
    <source>
        <strain evidence="7">DAOM197198w</strain>
    </source>
</reference>
<keyword evidence="3" id="KW-0418">Kinase</keyword>
<keyword evidence="7" id="KW-1185">Reference proteome</keyword>
<dbReference type="InterPro" id="IPR000719">
    <property type="entry name" value="Prot_kinase_dom"/>
</dbReference>
<keyword evidence="1" id="KW-0808">Transferase</keyword>
<dbReference type="OrthoDB" id="2322268at2759"/>
<dbReference type="PROSITE" id="PS50011">
    <property type="entry name" value="PROTEIN_KINASE_DOM"/>
    <property type="match status" value="1"/>
</dbReference>
<dbReference type="GO" id="GO:0004674">
    <property type="term" value="F:protein serine/threonine kinase activity"/>
    <property type="evidence" value="ECO:0007669"/>
    <property type="project" value="TreeGrafter"/>
</dbReference>
<dbReference type="Proteomes" id="UP000022910">
    <property type="component" value="Unassembled WGS sequence"/>
</dbReference>
<sequence length="1386" mass="162846">MSSRNDIECKNCNDFYTDIEKKWCKPCQINKVNSLVKNVANWTSGNEKIDNFIQETQLIFDRYDDTIIEWIPYNQFNNIKEISNSNFATIYSAIWNDGPLQHDEHYEELRRVPNKEVVLKRLYNLQNIINDLLYESKLYSIERDKDDYLKIYGISQNPDTKYYILVFNDGLHCLNCGDENEDDECCIPCQRNNLKNNFENWTSGNEKIDEFIQKMQLQIDYQNDIIIEWIPYNQFNDIKEINKSEFTALYSAIWKDGPLKYDENYKEFKRAPNKRIALKHFYYLQNIVNDFLFEIKPYPIDISIHNKLLNIYGISQNPDTNDYIAVLDNGYCNNCGEKYTNIFDKWCKPCYLNNLKINFAIWTSGNKKIDEFIQEKHIKINKQNDIIVEWIPYNQFNNIKEISKSDFTAVYSAIWKDGPLQYVYKYDNEELKRIPNKEVVLKCLYNSQVLNNEFFNEIKSYPINKSIHNKLLNIYGISQNPDTKDYIIVLQDGFCENCGEIYTNVEKKWCKTCQLNNFKKYFSYEVSGNEKIDHFIQEMQFKISKWSDIIVEWISYDQFDNISKEIGEIGSTTIYSAIWKNGPLQNDKYYGILKRIPDKKVTLKSLHNSQNITNKLLNEIVKEFSIKKRRSHSMFGISQNQDTKDYIIVLDNNYCENCNKIYTIVTDKWCKSCQANNLRKNFVNWTSGNENIDNFIQEMQLKIDHIYDTIVEWIPYNQFNDIKELSKNGSSVVCSAIWKRGPLTYYRNKLVRELLTERIFLKYFYGLQNIANEFNEFNEFLNENIYNVYGISQNPDTKDYIIVLKNCCKNCGKPSSLWCTPCQINNLKQNFTNWTSGNKEIDEIIREMQLKIDESSDIIVEWISYNQFNNIKEISNKDDLFIICSAIWEEGLLVYGNGTNFRLPNEKVILKYLCNSQDIINELLNEIKKYTISNSDEILNIYGISQNPKTKDYIVVLKDGFCKNCGEIYTSINDNWCKSCQINNLKQNFTSWTSGNKEIDHFIQQMQFKINNCSDIIVEWIPYSQFHNINKIGEGGFAIVYSAIWKDGPLQYVENQRELKRNPNKKVALKCLNNSQNINNEFLNEVKGYSIKNYDRILSLYGISQNPDTKDYVMVLDYADGGDISNYSYINIDWYWFERLLVLTHIIEGLENIHKNKMVHHDFHTGNILLSFGDYTTYGSSSGNLTSHIYISDMGLCGEVGNIDETKIYGVMPYVAPEVLRGKPYSQAADIYSFGMIMYFVATKKQPFANFSHDNTLALNICNGIRPEINEKEAPKFYIDLMKRCWDSNPNNRPSANEIAELIGSFTFVDDEEIKKQIEEADEYRKANFSNSQLTNHHPKAYYTSRLLNPFTKELPKYDNIDNNSVEIVDFGKISDEIENQQLEEK</sequence>
<dbReference type="SMART" id="SM00220">
    <property type="entry name" value="S_TKc"/>
    <property type="match status" value="1"/>
</dbReference>
<evidence type="ECO:0000256" key="3">
    <source>
        <dbReference type="ARBA" id="ARBA00022777"/>
    </source>
</evidence>
<dbReference type="EMBL" id="JEMT01012303">
    <property type="protein sequence ID" value="EXX76224.1"/>
    <property type="molecule type" value="Genomic_DNA"/>
</dbReference>
<dbReference type="Pfam" id="PF07714">
    <property type="entry name" value="PK_Tyr_Ser-Thr"/>
    <property type="match status" value="1"/>
</dbReference>
<evidence type="ECO:0000256" key="2">
    <source>
        <dbReference type="ARBA" id="ARBA00022741"/>
    </source>
</evidence>